<keyword evidence="2" id="KW-1185">Reference proteome</keyword>
<dbReference type="Proteomes" id="UP001206925">
    <property type="component" value="Unassembled WGS sequence"/>
</dbReference>
<sequence length="168" mass="18177">MKMNRVVFGCENTCSLQDHLYLSSVTGGFAGKSVVKTPGIPWWCACSKEKLDGSTNDTLFILAVKRVLALAFGGHLLIPRPAVMKRFSSIVLGTKVFPGLLKLVVKAVAVFVSLKGGRKQTFARAVIKITRLTVDRICIRNIWSSTGSSGLVNNINRGTGKKLLVLGE</sequence>
<reference evidence="1" key="1">
    <citation type="submission" date="2022-06" db="EMBL/GenBank/DDBJ databases">
        <title>Uncovering the hologenomic basis of an extraordinary plant invasion.</title>
        <authorList>
            <person name="Bieker V.C."/>
            <person name="Martin M.D."/>
            <person name="Gilbert T."/>
            <person name="Hodgins K."/>
            <person name="Battlay P."/>
            <person name="Petersen B."/>
            <person name="Wilson J."/>
        </authorList>
    </citation>
    <scope>NUCLEOTIDE SEQUENCE</scope>
    <source>
        <strain evidence="1">AA19_3_7</strain>
        <tissue evidence="1">Leaf</tissue>
    </source>
</reference>
<organism evidence="1 2">
    <name type="scientific">Ambrosia artemisiifolia</name>
    <name type="common">Common ragweed</name>
    <dbReference type="NCBI Taxonomy" id="4212"/>
    <lineage>
        <taxon>Eukaryota</taxon>
        <taxon>Viridiplantae</taxon>
        <taxon>Streptophyta</taxon>
        <taxon>Embryophyta</taxon>
        <taxon>Tracheophyta</taxon>
        <taxon>Spermatophyta</taxon>
        <taxon>Magnoliopsida</taxon>
        <taxon>eudicotyledons</taxon>
        <taxon>Gunneridae</taxon>
        <taxon>Pentapetalae</taxon>
        <taxon>asterids</taxon>
        <taxon>campanulids</taxon>
        <taxon>Asterales</taxon>
        <taxon>Asteraceae</taxon>
        <taxon>Asteroideae</taxon>
        <taxon>Heliantheae alliance</taxon>
        <taxon>Heliantheae</taxon>
        <taxon>Ambrosia</taxon>
    </lineage>
</organism>
<dbReference type="EMBL" id="JAMZMK010009584">
    <property type="protein sequence ID" value="KAI7735022.1"/>
    <property type="molecule type" value="Genomic_DNA"/>
</dbReference>
<proteinExistence type="predicted"/>
<evidence type="ECO:0000313" key="2">
    <source>
        <dbReference type="Proteomes" id="UP001206925"/>
    </source>
</evidence>
<evidence type="ECO:0000313" key="1">
    <source>
        <dbReference type="EMBL" id="KAI7735022.1"/>
    </source>
</evidence>
<comment type="caution">
    <text evidence="1">The sequence shown here is derived from an EMBL/GenBank/DDBJ whole genome shotgun (WGS) entry which is preliminary data.</text>
</comment>
<accession>A0AAD5C4M5</accession>
<protein>
    <submittedName>
        <fullName evidence="1">Uncharacterized protein</fullName>
    </submittedName>
</protein>
<dbReference type="AlphaFoldDB" id="A0AAD5C4M5"/>
<gene>
    <name evidence="1" type="ORF">M8C21_028139</name>
</gene>
<name>A0AAD5C4M5_AMBAR</name>